<accession>A0A317MSD7</accession>
<dbReference type="InterPro" id="IPR012994">
    <property type="entry name" value="YbgT_YccB"/>
</dbReference>
<sequence>MWYFTWMLGLGFALLLAIVNAMWCEAQEARNGNGNGNGNGTE</sequence>
<name>A0A317MSD7_9GAMM</name>
<dbReference type="Proteomes" id="UP000246569">
    <property type="component" value="Unassembled WGS sequence"/>
</dbReference>
<dbReference type="AlphaFoldDB" id="A0A317MSD7"/>
<evidence type="ECO:0000313" key="2">
    <source>
        <dbReference type="Proteomes" id="UP000246569"/>
    </source>
</evidence>
<reference evidence="1 2" key="1">
    <citation type="submission" date="2018-05" db="EMBL/GenBank/DDBJ databases">
        <title>Genomic Encyclopedia of Type Strains, Phase IV (KMG-IV): sequencing the most valuable type-strain genomes for metagenomic binning, comparative biology and taxonomic classification.</title>
        <authorList>
            <person name="Goeker M."/>
        </authorList>
    </citation>
    <scope>NUCLEOTIDE SEQUENCE [LARGE SCALE GENOMIC DNA]</scope>
    <source>
        <strain evidence="1 2">DSM 23606</strain>
    </source>
</reference>
<dbReference type="OrthoDB" id="9806372at2"/>
<dbReference type="Pfam" id="PF08173">
    <property type="entry name" value="YbgT_YccB"/>
    <property type="match status" value="1"/>
</dbReference>
<gene>
    <name evidence="1" type="ORF">C7443_10848</name>
</gene>
<keyword evidence="2" id="KW-1185">Reference proteome</keyword>
<comment type="caution">
    <text evidence="1">The sequence shown here is derived from an EMBL/GenBank/DDBJ whole genome shotgun (WGS) entry which is preliminary data.</text>
</comment>
<proteinExistence type="predicted"/>
<dbReference type="EMBL" id="QGTJ01000008">
    <property type="protein sequence ID" value="PWV60119.1"/>
    <property type="molecule type" value="Genomic_DNA"/>
</dbReference>
<dbReference type="RefSeq" id="WP_110019229.1">
    <property type="nucleotide sequence ID" value="NZ_QGTJ01000008.1"/>
</dbReference>
<dbReference type="InterPro" id="IPR011724">
    <property type="entry name" value="Cyd_oper_YbgT"/>
</dbReference>
<organism evidence="1 2">
    <name type="scientific">Plasticicumulans acidivorans</name>
    <dbReference type="NCBI Taxonomy" id="886464"/>
    <lineage>
        <taxon>Bacteria</taxon>
        <taxon>Pseudomonadati</taxon>
        <taxon>Pseudomonadota</taxon>
        <taxon>Gammaproteobacteria</taxon>
        <taxon>Candidatus Competibacteraceae</taxon>
        <taxon>Plasticicumulans</taxon>
    </lineage>
</organism>
<dbReference type="NCBIfam" id="TIGR02106">
    <property type="entry name" value="cyd_oper_ybgT"/>
    <property type="match status" value="1"/>
</dbReference>
<protein>
    <submittedName>
        <fullName evidence="1">Cyd operon protein YbgT</fullName>
    </submittedName>
</protein>
<evidence type="ECO:0000313" key="1">
    <source>
        <dbReference type="EMBL" id="PWV60119.1"/>
    </source>
</evidence>